<dbReference type="Proteomes" id="UP000185944">
    <property type="component" value="Unassembled WGS sequence"/>
</dbReference>
<dbReference type="InterPro" id="IPR008271">
    <property type="entry name" value="Ser/Thr_kinase_AS"/>
</dbReference>
<dbReference type="InterPro" id="IPR017441">
    <property type="entry name" value="Protein_kinase_ATP_BS"/>
</dbReference>
<evidence type="ECO:0000256" key="6">
    <source>
        <dbReference type="PROSITE-ProRule" id="PRU10141"/>
    </source>
</evidence>
<dbReference type="PANTHER" id="PTHR22974:SF21">
    <property type="entry name" value="DUAL SPECIFICITY PROTEIN KINASE TTK"/>
    <property type="match status" value="1"/>
</dbReference>
<dbReference type="OrthoDB" id="20524at2759"/>
<dbReference type="GO" id="GO:0004674">
    <property type="term" value="F:protein serine/threonine kinase activity"/>
    <property type="evidence" value="ECO:0007669"/>
    <property type="project" value="UniProtKB-KW"/>
</dbReference>
<evidence type="ECO:0000256" key="4">
    <source>
        <dbReference type="ARBA" id="ARBA00022777"/>
    </source>
</evidence>
<evidence type="ECO:0000256" key="2">
    <source>
        <dbReference type="ARBA" id="ARBA00022679"/>
    </source>
</evidence>
<dbReference type="STRING" id="1805483.A0A177EHK9"/>
<dbReference type="PANTHER" id="PTHR22974">
    <property type="entry name" value="MIXED LINEAGE PROTEIN KINASE"/>
    <property type="match status" value="1"/>
</dbReference>
<name>A0A177EHK9_9MICR</name>
<keyword evidence="10" id="KW-1185">Reference proteome</keyword>
<feature type="compositionally biased region" description="Polar residues" evidence="7">
    <location>
        <begin position="534"/>
        <end position="548"/>
    </location>
</feature>
<dbReference type="PROSITE" id="PS00108">
    <property type="entry name" value="PROTEIN_KINASE_ST"/>
    <property type="match status" value="1"/>
</dbReference>
<evidence type="ECO:0000259" key="8">
    <source>
        <dbReference type="PROSITE" id="PS50011"/>
    </source>
</evidence>
<dbReference type="InterPro" id="IPR011009">
    <property type="entry name" value="Kinase-like_dom_sf"/>
</dbReference>
<reference evidence="9 10" key="1">
    <citation type="submission" date="2016-02" db="EMBL/GenBank/DDBJ databases">
        <title>Discovery of a natural microsporidian pathogen with a broad tissue tropism in Caenorhabditis elegans.</title>
        <authorList>
            <person name="Luallen R.J."/>
            <person name="Reinke A.W."/>
            <person name="Tong L."/>
            <person name="Botts M.R."/>
            <person name="Felix M.-A."/>
            <person name="Troemel E.R."/>
        </authorList>
    </citation>
    <scope>NUCLEOTIDE SEQUENCE [LARGE SCALE GENOMIC DNA]</scope>
    <source>
        <strain evidence="9 10">JUm2807</strain>
    </source>
</reference>
<dbReference type="GO" id="GO:0007059">
    <property type="term" value="P:chromosome segregation"/>
    <property type="evidence" value="ECO:0007669"/>
    <property type="project" value="TreeGrafter"/>
</dbReference>
<dbReference type="PROSITE" id="PS50011">
    <property type="entry name" value="PROTEIN_KINASE_DOM"/>
    <property type="match status" value="1"/>
</dbReference>
<dbReference type="GO" id="GO:0004712">
    <property type="term" value="F:protein serine/threonine/tyrosine kinase activity"/>
    <property type="evidence" value="ECO:0007669"/>
    <property type="project" value="TreeGrafter"/>
</dbReference>
<feature type="region of interest" description="Disordered" evidence="7">
    <location>
        <begin position="521"/>
        <end position="550"/>
    </location>
</feature>
<dbReference type="GO" id="GO:0000776">
    <property type="term" value="C:kinetochore"/>
    <property type="evidence" value="ECO:0007669"/>
    <property type="project" value="TreeGrafter"/>
</dbReference>
<dbReference type="Gene3D" id="1.10.510.10">
    <property type="entry name" value="Transferase(Phosphotransferase) domain 1"/>
    <property type="match status" value="1"/>
</dbReference>
<evidence type="ECO:0000313" key="10">
    <source>
        <dbReference type="Proteomes" id="UP000185944"/>
    </source>
</evidence>
<protein>
    <submittedName>
        <fullName evidence="9">Serine/threonine-protein kinase TTK/MPS1</fullName>
    </submittedName>
</protein>
<dbReference type="EMBL" id="LTDL01000028">
    <property type="protein sequence ID" value="OAG30469.1"/>
    <property type="molecule type" value="Genomic_DNA"/>
</dbReference>
<dbReference type="RefSeq" id="XP_067544726.1">
    <property type="nucleotide sequence ID" value="XM_067689429.1"/>
</dbReference>
<accession>A0A177EHK9</accession>
<feature type="compositionally biased region" description="Low complexity" evidence="7">
    <location>
        <begin position="522"/>
        <end position="533"/>
    </location>
</feature>
<dbReference type="GO" id="GO:0007094">
    <property type="term" value="P:mitotic spindle assembly checkpoint signaling"/>
    <property type="evidence" value="ECO:0007669"/>
    <property type="project" value="TreeGrafter"/>
</dbReference>
<evidence type="ECO:0000256" key="1">
    <source>
        <dbReference type="ARBA" id="ARBA00022527"/>
    </source>
</evidence>
<evidence type="ECO:0000256" key="7">
    <source>
        <dbReference type="SAM" id="MobiDB-lite"/>
    </source>
</evidence>
<evidence type="ECO:0000313" key="9">
    <source>
        <dbReference type="EMBL" id="OAG30469.1"/>
    </source>
</evidence>
<dbReference type="Gene3D" id="3.30.200.20">
    <property type="entry name" value="Phosphorylase Kinase, domain 1"/>
    <property type="match status" value="1"/>
</dbReference>
<keyword evidence="1" id="KW-0723">Serine/threonine-protein kinase</keyword>
<keyword evidence="3 6" id="KW-0547">Nucleotide-binding</keyword>
<keyword evidence="5 6" id="KW-0067">ATP-binding</keyword>
<dbReference type="Pfam" id="PF00069">
    <property type="entry name" value="Pkinase"/>
    <property type="match status" value="1"/>
</dbReference>
<sequence>MERLFRIEDILDYIEEQKSNSASLTRQLSMYYEATQKNLEVSEKTLLLWQEYINLLESNGYTETEIREVYKMLKSRYWKLKNFWSGWLDYESRLPPTQSKRAKVLETARDMLKYKDCEEKEAILQWIDEKSLRTRDYTDTRLLYPNTPKSTIHIPTTYTTPTTHPTTYTTPTTHPTPTTDTHLGYTGIIRSGEENRSNHILDPGCITGSIFDAPIKITPSQKQPDNVSVQDTNLQASAHKKITLNGRKLRILRTIGKGGSGKVYQVLSDKNEVFALKKIKLPTGSESDEVHRIYVNEIEHLKKLRHRHEIVTLKDSYVNKDRIAILMEYGDIDLSRFLEIERTRVPEGYRKSRETYMLRNLWEQMVRAVKCIHDHRIVHRDLKPANFLFVAGRLKLIDFGISKEIRNDTTNILREKQIGTINYMPPEAIIEGKTKMGRSSDIWSLGCILYEMYFGEAPFVRFKSLVQRMQKLLDPEYTVECPPEETDDQDYPEVLAEIHSCLQRDPQNRVRIDDLLAKGLCTPHSTPQTPHSTLQTPHSTPQTPQATDPTCAFTKEELGGFISKIMDMKHTAPTPEGKLRIVEKISNLYFNKRGGC</sequence>
<organism evidence="9 10">
    <name type="scientific">Nematocida displodere</name>
    <dbReference type="NCBI Taxonomy" id="1805483"/>
    <lineage>
        <taxon>Eukaryota</taxon>
        <taxon>Fungi</taxon>
        <taxon>Fungi incertae sedis</taxon>
        <taxon>Microsporidia</taxon>
        <taxon>Nematocida</taxon>
    </lineage>
</organism>
<dbReference type="GO" id="GO:0005524">
    <property type="term" value="F:ATP binding"/>
    <property type="evidence" value="ECO:0007669"/>
    <property type="project" value="UniProtKB-UniRule"/>
</dbReference>
<dbReference type="SUPFAM" id="SSF56112">
    <property type="entry name" value="Protein kinase-like (PK-like)"/>
    <property type="match status" value="1"/>
</dbReference>
<dbReference type="VEuPathDB" id="MicrosporidiaDB:NEDG_02011"/>
<keyword evidence="2" id="KW-0808">Transferase</keyword>
<keyword evidence="4 9" id="KW-0418">Kinase</keyword>
<gene>
    <name evidence="9" type="ORF">NEDG_02011</name>
</gene>
<dbReference type="GO" id="GO:0005634">
    <property type="term" value="C:nucleus"/>
    <property type="evidence" value="ECO:0007669"/>
    <property type="project" value="TreeGrafter"/>
</dbReference>
<feature type="region of interest" description="Disordered" evidence="7">
    <location>
        <begin position="153"/>
        <end position="180"/>
    </location>
</feature>
<dbReference type="FunFam" id="3.30.200.20:FF:000131">
    <property type="entry name" value="Dual specificity protein kinase TTK"/>
    <property type="match status" value="1"/>
</dbReference>
<dbReference type="PROSITE" id="PS00107">
    <property type="entry name" value="PROTEIN_KINASE_ATP"/>
    <property type="match status" value="1"/>
</dbReference>
<proteinExistence type="predicted"/>
<dbReference type="InterPro" id="IPR000719">
    <property type="entry name" value="Prot_kinase_dom"/>
</dbReference>
<evidence type="ECO:0000256" key="5">
    <source>
        <dbReference type="ARBA" id="ARBA00022840"/>
    </source>
</evidence>
<comment type="caution">
    <text evidence="9">The sequence shown here is derived from an EMBL/GenBank/DDBJ whole genome shotgun (WGS) entry which is preliminary data.</text>
</comment>
<dbReference type="SMART" id="SM00220">
    <property type="entry name" value="S_TKc"/>
    <property type="match status" value="1"/>
</dbReference>
<dbReference type="AlphaFoldDB" id="A0A177EHK9"/>
<evidence type="ECO:0000256" key="3">
    <source>
        <dbReference type="ARBA" id="ARBA00022741"/>
    </source>
</evidence>
<dbReference type="GeneID" id="93648361"/>
<feature type="domain" description="Protein kinase" evidence="8">
    <location>
        <begin position="249"/>
        <end position="534"/>
    </location>
</feature>
<dbReference type="GO" id="GO:0034501">
    <property type="term" value="P:protein localization to kinetochore"/>
    <property type="evidence" value="ECO:0007669"/>
    <property type="project" value="TreeGrafter"/>
</dbReference>
<dbReference type="GO" id="GO:0033316">
    <property type="term" value="P:meiotic spindle assembly checkpoint signaling"/>
    <property type="evidence" value="ECO:0007669"/>
    <property type="project" value="TreeGrafter"/>
</dbReference>
<feature type="binding site" evidence="6">
    <location>
        <position position="277"/>
    </location>
    <ligand>
        <name>ATP</name>
        <dbReference type="ChEBI" id="CHEBI:30616"/>
    </ligand>
</feature>